<dbReference type="SUPFAM" id="SSF50978">
    <property type="entry name" value="WD40 repeat-like"/>
    <property type="match status" value="1"/>
</dbReference>
<dbReference type="GeneID" id="25727791"/>
<dbReference type="InterPro" id="IPR036322">
    <property type="entry name" value="WD40_repeat_dom_sf"/>
</dbReference>
<feature type="repeat" description="WD" evidence="3">
    <location>
        <begin position="359"/>
        <end position="395"/>
    </location>
</feature>
<gene>
    <name evidence="5" type="ORF">MNEG_10611</name>
</gene>
<dbReference type="PROSITE" id="PS50082">
    <property type="entry name" value="WD_REPEATS_2"/>
    <property type="match status" value="6"/>
</dbReference>
<accession>A0A0D2M8A2</accession>
<evidence type="ECO:0000256" key="3">
    <source>
        <dbReference type="PROSITE-ProRule" id="PRU00221"/>
    </source>
</evidence>
<feature type="repeat" description="WD" evidence="3">
    <location>
        <begin position="202"/>
        <end position="245"/>
    </location>
</feature>
<dbReference type="KEGG" id="mng:MNEG_10611"/>
<dbReference type="STRING" id="145388.A0A0D2M8A2"/>
<dbReference type="CDD" id="cd00200">
    <property type="entry name" value="WD40"/>
    <property type="match status" value="1"/>
</dbReference>
<dbReference type="AlphaFoldDB" id="A0A0D2M8A2"/>
<dbReference type="PANTHER" id="PTHR19857">
    <property type="entry name" value="MITOCHONDRIAL DIVISION PROTEIN 1-RELATED"/>
    <property type="match status" value="1"/>
</dbReference>
<organism evidence="5 6">
    <name type="scientific">Monoraphidium neglectum</name>
    <dbReference type="NCBI Taxonomy" id="145388"/>
    <lineage>
        <taxon>Eukaryota</taxon>
        <taxon>Viridiplantae</taxon>
        <taxon>Chlorophyta</taxon>
        <taxon>core chlorophytes</taxon>
        <taxon>Chlorophyceae</taxon>
        <taxon>CS clade</taxon>
        <taxon>Sphaeropleales</taxon>
        <taxon>Selenastraceae</taxon>
        <taxon>Monoraphidium</taxon>
    </lineage>
</organism>
<keyword evidence="1 3" id="KW-0853">WD repeat</keyword>
<dbReference type="Pfam" id="PF00400">
    <property type="entry name" value="WD40"/>
    <property type="match status" value="7"/>
</dbReference>
<dbReference type="InterPro" id="IPR051179">
    <property type="entry name" value="WD_repeat_multifunction"/>
</dbReference>
<dbReference type="RefSeq" id="XP_013896371.1">
    <property type="nucleotide sequence ID" value="XM_014040917.1"/>
</dbReference>
<feature type="compositionally biased region" description="Acidic residues" evidence="4">
    <location>
        <begin position="8"/>
        <end position="35"/>
    </location>
</feature>
<feature type="repeat" description="WD" evidence="3">
    <location>
        <begin position="317"/>
        <end position="358"/>
    </location>
</feature>
<evidence type="ECO:0000256" key="2">
    <source>
        <dbReference type="ARBA" id="ARBA00022737"/>
    </source>
</evidence>
<keyword evidence="6" id="KW-1185">Reference proteome</keyword>
<evidence type="ECO:0000313" key="5">
    <source>
        <dbReference type="EMBL" id="KIY97351.1"/>
    </source>
</evidence>
<evidence type="ECO:0000256" key="4">
    <source>
        <dbReference type="SAM" id="MobiDB-lite"/>
    </source>
</evidence>
<feature type="repeat" description="WD" evidence="3">
    <location>
        <begin position="118"/>
        <end position="159"/>
    </location>
</feature>
<dbReference type="OrthoDB" id="10261640at2759"/>
<feature type="region of interest" description="Disordered" evidence="4">
    <location>
        <begin position="1"/>
        <end position="57"/>
    </location>
</feature>
<dbReference type="InterPro" id="IPR015943">
    <property type="entry name" value="WD40/YVTN_repeat-like_dom_sf"/>
</dbReference>
<name>A0A0D2M8A2_9CHLO</name>
<dbReference type="PROSITE" id="PS50294">
    <property type="entry name" value="WD_REPEATS_REGION"/>
    <property type="match status" value="4"/>
</dbReference>
<sequence>MQPHQPELQEDEDEGFIGDEGGLPDDVEVLDDLEGMQEGSSEGVIDDDEEGPSGAHAQVDDDSIQLFEGHTDAVLAVAWNPAQPDMVATGGQDDKAFLWRVGQDALEETGGTLGTFELSGHTDTIVSLAFSASGALLASASLDSTVRVWSAQDGACLRTLEGPADDVHWVAWHPRGDVVLAGSEDFSAWMWLARSGDCMQVFSGHRGPVTAGAFTADGKAVVTVGGEGDASLRVWNPKTGECALAVSGHPFHEEGITCLALHGSGESVAALTGAQDGSLRVTNTHNGRVLASPAGHEESVEAVGFSRHLPLAASAGMDGRLVGITRIAWHPHQPLVATACLDGIVRWWDLRTSLCVRACGGHTDCLQDIAISPDGSMVLTGADDGTARVFTLAAT</sequence>
<feature type="repeat" description="WD" evidence="3">
    <location>
        <begin position="160"/>
        <end position="201"/>
    </location>
</feature>
<proteinExistence type="predicted"/>
<dbReference type="SMART" id="SM00320">
    <property type="entry name" value="WD40"/>
    <property type="match status" value="7"/>
</dbReference>
<dbReference type="EMBL" id="KK102608">
    <property type="protein sequence ID" value="KIY97351.1"/>
    <property type="molecule type" value="Genomic_DNA"/>
</dbReference>
<keyword evidence="2" id="KW-0677">Repeat</keyword>
<protein>
    <submittedName>
        <fullName evidence="5">Uncharacterized protein</fullName>
    </submittedName>
</protein>
<reference evidence="5 6" key="1">
    <citation type="journal article" date="2013" name="BMC Genomics">
        <title>Reconstruction of the lipid metabolism for the microalga Monoraphidium neglectum from its genome sequence reveals characteristics suitable for biofuel production.</title>
        <authorList>
            <person name="Bogen C."/>
            <person name="Al-Dilaimi A."/>
            <person name="Albersmeier A."/>
            <person name="Wichmann J."/>
            <person name="Grundmann M."/>
            <person name="Rupp O."/>
            <person name="Lauersen K.J."/>
            <person name="Blifernez-Klassen O."/>
            <person name="Kalinowski J."/>
            <person name="Goesmann A."/>
            <person name="Mussgnug J.H."/>
            <person name="Kruse O."/>
        </authorList>
    </citation>
    <scope>NUCLEOTIDE SEQUENCE [LARGE SCALE GENOMIC DNA]</scope>
    <source>
        <strain evidence="5 6">SAG 48.87</strain>
    </source>
</reference>
<feature type="repeat" description="WD" evidence="3">
    <location>
        <begin position="67"/>
        <end position="109"/>
    </location>
</feature>
<evidence type="ECO:0000256" key="1">
    <source>
        <dbReference type="ARBA" id="ARBA00022574"/>
    </source>
</evidence>
<dbReference type="Proteomes" id="UP000054498">
    <property type="component" value="Unassembled WGS sequence"/>
</dbReference>
<dbReference type="PANTHER" id="PTHR19857:SF8">
    <property type="entry name" value="ANGIO-ASSOCIATED MIGRATORY CELL PROTEIN"/>
    <property type="match status" value="1"/>
</dbReference>
<dbReference type="Gene3D" id="2.130.10.10">
    <property type="entry name" value="YVTN repeat-like/Quinoprotein amine dehydrogenase"/>
    <property type="match status" value="1"/>
</dbReference>
<evidence type="ECO:0000313" key="6">
    <source>
        <dbReference type="Proteomes" id="UP000054498"/>
    </source>
</evidence>
<dbReference type="InterPro" id="IPR001680">
    <property type="entry name" value="WD40_rpt"/>
</dbReference>